<accession>A0A0K1PS13</accession>
<dbReference type="Gene3D" id="2.40.160.60">
    <property type="entry name" value="Outer membrane protein transport protein (OMPP1/FadL/TodX)"/>
    <property type="match status" value="1"/>
</dbReference>
<dbReference type="Pfam" id="PF01343">
    <property type="entry name" value="Peptidase_S49"/>
    <property type="match status" value="2"/>
</dbReference>
<dbReference type="RefSeq" id="WP_146647499.1">
    <property type="nucleotide sequence ID" value="NZ_CP012333.1"/>
</dbReference>
<evidence type="ECO:0000256" key="4">
    <source>
        <dbReference type="ARBA" id="ARBA00022825"/>
    </source>
</evidence>
<keyword evidence="2 7" id="KW-0645">Protease</keyword>
<keyword evidence="3" id="KW-0378">Hydrolase</keyword>
<dbReference type="GO" id="GO:0008236">
    <property type="term" value="F:serine-type peptidase activity"/>
    <property type="evidence" value="ECO:0007669"/>
    <property type="project" value="UniProtKB-KW"/>
</dbReference>
<proteinExistence type="inferred from homology"/>
<dbReference type="CDD" id="cd07023">
    <property type="entry name" value="S49_Sppa_N_C"/>
    <property type="match status" value="1"/>
</dbReference>
<dbReference type="EMBL" id="CP012333">
    <property type="protein sequence ID" value="AKU96171.1"/>
    <property type="molecule type" value="Genomic_DNA"/>
</dbReference>
<sequence length="861" mass="92844">MTVKTNKPHAPAALATLVALAGFAAILGAEPNVAEASEPFPTRAERILSPGRSVATEDGAEALVLNPANLAYMPGYELRWTGVRCPDTRRVACGHAVDLAAPLLWGFASGLRVDYVMPPGGLEGAGFPYNGIDYTWLTWGVGYRFSDRFALGATLQWSFSSNPYTDNLFGITAGASYRPDPHVAISLVAQDFNGPSLQKLPPEGSPVLGRTYVGAVAIRPTGTRVLQVDLEGKYYDIIDQWRPRGVLGFDVPGVGRIRGDIEVANLGSDARRGIQATAGAEIYFNAFSAGGGAIFGSALGKNTSVGEYATASISGYFSPGVPSGDRAVSIRLESTPGTRSHVRLLRRLWKLAEDKHTTSVTMVIRSEVATSYAHAEEIADAFRVLRASGKKVVCSFEDAGAKSLYACASANKIVINPAGGIRFAGIKTTHMYLAGMLSKIGVKAEFVRIGAHKSAPEQFMNEHASPTAKADQEDLLRQHEAVYARNMALYRHIPEDKWPSIIAKGPFVASEARDANLVDGYAFDDELERVTQDVVGRKVPYGKLSEPTRAPEYFGSRSKIGLLYIDGDIIDGRSRNVPILDMKLVGSYTIADEIKQLRDDGDIKAVVLRIESPGGSSMASDVMWRELKKLGEKKPLIVSMGSVAASGGYYVAAPAQTIFALPLTITGSIGIFYGKADISGLLDKIGVNIEVRKTAPRADAESLYRGFTEDERAELRHKVHQFYDVFLDRVSQGRHMSKEAVDAVGQGRVWAGQQALEHHLVDRMGGLREALAAAREAAHLPADAPIVERPAIQQSLFEYALGLVGMKANAGMAIEGLPVQVKEVLRGIAPLAMYGEGEALARMEWVPLEDTLGSDDETYEE</sequence>
<dbReference type="KEGG" id="llu:AKJ09_02835"/>
<dbReference type="Gene3D" id="3.90.226.10">
    <property type="entry name" value="2-enoyl-CoA Hydratase, Chain A, domain 1"/>
    <property type="match status" value="3"/>
</dbReference>
<protein>
    <submittedName>
        <fullName evidence="7">Protease IV</fullName>
    </submittedName>
</protein>
<feature type="chain" id="PRO_5005466238" evidence="5">
    <location>
        <begin position="25"/>
        <end position="861"/>
    </location>
</feature>
<evidence type="ECO:0000256" key="3">
    <source>
        <dbReference type="ARBA" id="ARBA00022801"/>
    </source>
</evidence>
<feature type="domain" description="Peptidase S49" evidence="6">
    <location>
        <begin position="386"/>
        <end position="527"/>
    </location>
</feature>
<dbReference type="Proteomes" id="UP000064967">
    <property type="component" value="Chromosome"/>
</dbReference>
<dbReference type="OrthoDB" id="9764363at2"/>
<dbReference type="NCBIfam" id="TIGR00706">
    <property type="entry name" value="SppA_dom"/>
    <property type="match status" value="1"/>
</dbReference>
<dbReference type="InterPro" id="IPR002142">
    <property type="entry name" value="Peptidase_S49"/>
</dbReference>
<organism evidence="7 8">
    <name type="scientific">Labilithrix luteola</name>
    <dbReference type="NCBI Taxonomy" id="1391654"/>
    <lineage>
        <taxon>Bacteria</taxon>
        <taxon>Pseudomonadati</taxon>
        <taxon>Myxococcota</taxon>
        <taxon>Polyangia</taxon>
        <taxon>Polyangiales</taxon>
        <taxon>Labilitrichaceae</taxon>
        <taxon>Labilithrix</taxon>
    </lineage>
</organism>
<keyword evidence="4" id="KW-0720">Serine protease</keyword>
<dbReference type="PANTHER" id="PTHR33209:SF1">
    <property type="entry name" value="PEPTIDASE S49 DOMAIN-CONTAINING PROTEIN"/>
    <property type="match status" value="1"/>
</dbReference>
<evidence type="ECO:0000256" key="5">
    <source>
        <dbReference type="SAM" id="SignalP"/>
    </source>
</evidence>
<comment type="similarity">
    <text evidence="1">Belongs to the peptidase S49 family.</text>
</comment>
<evidence type="ECO:0000313" key="7">
    <source>
        <dbReference type="EMBL" id="AKU96171.1"/>
    </source>
</evidence>
<dbReference type="AlphaFoldDB" id="A0A0K1PS13"/>
<feature type="signal peptide" evidence="5">
    <location>
        <begin position="1"/>
        <end position="24"/>
    </location>
</feature>
<dbReference type="GO" id="GO:0006508">
    <property type="term" value="P:proteolysis"/>
    <property type="evidence" value="ECO:0007669"/>
    <property type="project" value="UniProtKB-KW"/>
</dbReference>
<dbReference type="InterPro" id="IPR047272">
    <property type="entry name" value="S49_SppA_C"/>
</dbReference>
<gene>
    <name evidence="7" type="ORF">AKJ09_02835</name>
</gene>
<evidence type="ECO:0000313" key="8">
    <source>
        <dbReference type="Proteomes" id="UP000064967"/>
    </source>
</evidence>
<feature type="domain" description="Peptidase S49" evidence="6">
    <location>
        <begin position="631"/>
        <end position="779"/>
    </location>
</feature>
<dbReference type="PANTHER" id="PTHR33209">
    <property type="entry name" value="PROTEASE 4"/>
    <property type="match status" value="1"/>
</dbReference>
<dbReference type="CDD" id="cd07018">
    <property type="entry name" value="S49_SppA_67K_type"/>
    <property type="match status" value="1"/>
</dbReference>
<dbReference type="InterPro" id="IPR004635">
    <property type="entry name" value="Pept_S49_SppA"/>
</dbReference>
<evidence type="ECO:0000256" key="2">
    <source>
        <dbReference type="ARBA" id="ARBA00022670"/>
    </source>
</evidence>
<dbReference type="SUPFAM" id="SSF52096">
    <property type="entry name" value="ClpP/crotonase"/>
    <property type="match status" value="2"/>
</dbReference>
<evidence type="ECO:0000259" key="6">
    <source>
        <dbReference type="Pfam" id="PF01343"/>
    </source>
</evidence>
<evidence type="ECO:0000256" key="1">
    <source>
        <dbReference type="ARBA" id="ARBA00008683"/>
    </source>
</evidence>
<dbReference type="STRING" id="1391654.AKJ09_02835"/>
<keyword evidence="5" id="KW-0732">Signal</keyword>
<name>A0A0K1PS13_9BACT</name>
<dbReference type="InterPro" id="IPR047217">
    <property type="entry name" value="S49_SppA_67K_type_N"/>
</dbReference>
<dbReference type="InterPro" id="IPR029045">
    <property type="entry name" value="ClpP/crotonase-like_dom_sf"/>
</dbReference>
<keyword evidence="8" id="KW-1185">Reference proteome</keyword>
<reference evidence="7 8" key="1">
    <citation type="submission" date="2015-08" db="EMBL/GenBank/DDBJ databases">
        <authorList>
            <person name="Babu N.S."/>
            <person name="Beckwith C.J."/>
            <person name="Beseler K.G."/>
            <person name="Brison A."/>
            <person name="Carone J.V."/>
            <person name="Caskin T.P."/>
            <person name="Diamond M."/>
            <person name="Durham M.E."/>
            <person name="Foxe J.M."/>
            <person name="Go M."/>
            <person name="Henderson B.A."/>
            <person name="Jones I.B."/>
            <person name="McGettigan J.A."/>
            <person name="Micheletti S.J."/>
            <person name="Nasrallah M.E."/>
            <person name="Ortiz D."/>
            <person name="Piller C.R."/>
            <person name="Privatt S.R."/>
            <person name="Schneider S.L."/>
            <person name="Sharp S."/>
            <person name="Smith T.C."/>
            <person name="Stanton J.D."/>
            <person name="Ullery H.E."/>
            <person name="Wilson R.J."/>
            <person name="Serrano M.G."/>
            <person name="Buck G."/>
            <person name="Lee V."/>
            <person name="Wang Y."/>
            <person name="Carvalho R."/>
            <person name="Voegtly L."/>
            <person name="Shi R."/>
            <person name="Duckworth R."/>
            <person name="Johnson A."/>
            <person name="Loviza R."/>
            <person name="Walstead R."/>
            <person name="Shah Z."/>
            <person name="Kiflezghi M."/>
            <person name="Wade K."/>
            <person name="Ball S.L."/>
            <person name="Bradley K.W."/>
            <person name="Asai D.J."/>
            <person name="Bowman C.A."/>
            <person name="Russell D.A."/>
            <person name="Pope W.H."/>
            <person name="Jacobs-Sera D."/>
            <person name="Hendrix R.W."/>
            <person name="Hatfull G.F."/>
        </authorList>
    </citation>
    <scope>NUCLEOTIDE SEQUENCE [LARGE SCALE GENOMIC DNA]</scope>
    <source>
        <strain evidence="7 8">DSM 27648</strain>
    </source>
</reference>